<organism evidence="2 3">
    <name type="scientific">Duganella zoogloeoides</name>
    <dbReference type="NCBI Taxonomy" id="75659"/>
    <lineage>
        <taxon>Bacteria</taxon>
        <taxon>Pseudomonadati</taxon>
        <taxon>Pseudomonadota</taxon>
        <taxon>Betaproteobacteria</taxon>
        <taxon>Burkholderiales</taxon>
        <taxon>Oxalobacteraceae</taxon>
        <taxon>Telluria group</taxon>
        <taxon>Duganella</taxon>
    </lineage>
</organism>
<accession>A0ABZ0XWK1</accession>
<feature type="region of interest" description="Disordered" evidence="1">
    <location>
        <begin position="146"/>
        <end position="178"/>
    </location>
</feature>
<proteinExistence type="predicted"/>
<feature type="compositionally biased region" description="Low complexity" evidence="1">
    <location>
        <begin position="262"/>
        <end position="272"/>
    </location>
</feature>
<dbReference type="RefSeq" id="WP_019923303.1">
    <property type="nucleotide sequence ID" value="NZ_CP140152.1"/>
</dbReference>
<feature type="region of interest" description="Disordered" evidence="1">
    <location>
        <begin position="250"/>
        <end position="272"/>
    </location>
</feature>
<evidence type="ECO:0000313" key="3">
    <source>
        <dbReference type="Proteomes" id="UP001326110"/>
    </source>
</evidence>
<sequence>MLLRNDLLHYPQPSARTVRVLWIDPGQRHAYVYDVAARSAEVELVQLPALLADLRDGRASVLPADPYLMVVSQEMLPPKYLQLRARAWEIIAALVAQEPDIYDARRRGQMIARATAEHQVSHPTIYRYLRRYWQRGQTPNALLPDYCNSGGKGKVRQSSEGIKRGRPRKNGADDGPGLNADEDIRRIFRVAIARYAASHDKFSRLGAYQQMLDEFFIERRIDPASGRVQAAPQRRAVMLPTFGQFNYWLDHDDDRPPEVARRSSGSGSGSATGAIAGAAQALRAASAVPVPVPVSATHMPAAANTAAAGAGAVPASPWPSAPGRPGASYQLDVVRAEVQLVSRADREQAIGRPHIYVVQDTYSRMITGIHVGLGPASWSQAMLALANCGADKQRYSQHYGRRIEAAQWPGCHLPDLLFVAAPLAALAGAEWGDGGTLRTNFNLRCIAAEQGAGDWQEVLARRFRLLAPDVAGSAGNAVNAVVNATANAAGAPCRLDGVLDVAQFTRIVIDCVLYYNSRQPAPDAATPAALWDWGVEHRGGALKTYPEHLVRCSLMPVATAIVGCDGIHFADSIYTCARAVQERWYERARQRGGWQVKVAHDPSNLDTIYLLDAAAPMQFHACHLADASGVRRHLSAVEMAYLPAAVAVTAPALATVRTNTPALVSFAG</sequence>
<gene>
    <name evidence="2" type="ORF">SR858_23350</name>
</gene>
<name>A0ABZ0XWK1_9BURK</name>
<keyword evidence="3" id="KW-1185">Reference proteome</keyword>
<dbReference type="InterPro" id="IPR036397">
    <property type="entry name" value="RNaseH_sf"/>
</dbReference>
<reference evidence="2 3" key="1">
    <citation type="submission" date="2023-11" db="EMBL/GenBank/DDBJ databases">
        <title>MicrobeMod: A computational toolkit for identifying prokaryotic methylation and restriction-modification with nanopore sequencing.</title>
        <authorList>
            <person name="Crits-Christoph A."/>
            <person name="Kang S.C."/>
            <person name="Lee H."/>
            <person name="Ostrov N."/>
        </authorList>
    </citation>
    <scope>NUCLEOTIDE SEQUENCE [LARGE SCALE GENOMIC DNA]</scope>
    <source>
        <strain evidence="2 3">ATCC 25935</strain>
    </source>
</reference>
<evidence type="ECO:0000256" key="1">
    <source>
        <dbReference type="SAM" id="MobiDB-lite"/>
    </source>
</evidence>
<dbReference type="Gene3D" id="3.30.420.10">
    <property type="entry name" value="Ribonuclease H-like superfamily/Ribonuclease H"/>
    <property type="match status" value="1"/>
</dbReference>
<feature type="compositionally biased region" description="Basic and acidic residues" evidence="1">
    <location>
        <begin position="250"/>
        <end position="261"/>
    </location>
</feature>
<dbReference type="Proteomes" id="UP001326110">
    <property type="component" value="Chromosome"/>
</dbReference>
<protein>
    <submittedName>
        <fullName evidence="2">Mu transposase C-terminal domain-containing protein</fullName>
    </submittedName>
</protein>
<dbReference type="GeneID" id="43164920"/>
<dbReference type="EMBL" id="CP140152">
    <property type="protein sequence ID" value="WQH03953.1"/>
    <property type="molecule type" value="Genomic_DNA"/>
</dbReference>
<evidence type="ECO:0000313" key="2">
    <source>
        <dbReference type="EMBL" id="WQH03953.1"/>
    </source>
</evidence>